<evidence type="ECO:0000256" key="3">
    <source>
        <dbReference type="ARBA" id="ARBA00022670"/>
    </source>
</evidence>
<evidence type="ECO:0000259" key="5">
    <source>
        <dbReference type="PROSITE" id="PS00631"/>
    </source>
</evidence>
<dbReference type="Gene3D" id="3.40.630.10">
    <property type="entry name" value="Zn peptidases"/>
    <property type="match status" value="1"/>
</dbReference>
<accession>A0A4P9ZW00</accession>
<feature type="non-terminal residue" evidence="6">
    <location>
        <position position="1"/>
    </location>
</feature>
<dbReference type="GO" id="GO:0070006">
    <property type="term" value="F:metalloaminopeptidase activity"/>
    <property type="evidence" value="ECO:0007669"/>
    <property type="project" value="InterPro"/>
</dbReference>
<dbReference type="GO" id="GO:0030145">
    <property type="term" value="F:manganese ion binding"/>
    <property type="evidence" value="ECO:0007669"/>
    <property type="project" value="InterPro"/>
</dbReference>
<name>A0A4P9ZW00_9FUNG</name>
<dbReference type="GO" id="GO:0006508">
    <property type="term" value="P:proteolysis"/>
    <property type="evidence" value="ECO:0007669"/>
    <property type="project" value="UniProtKB-KW"/>
</dbReference>
<reference evidence="7" key="1">
    <citation type="journal article" date="2018" name="Nat. Microbiol.">
        <title>Leveraging single-cell genomics to expand the fungal tree of life.</title>
        <authorList>
            <person name="Ahrendt S.R."/>
            <person name="Quandt C.A."/>
            <person name="Ciobanu D."/>
            <person name="Clum A."/>
            <person name="Salamov A."/>
            <person name="Andreopoulos B."/>
            <person name="Cheng J.F."/>
            <person name="Woyke T."/>
            <person name="Pelin A."/>
            <person name="Henrissat B."/>
            <person name="Reynolds N.K."/>
            <person name="Benny G.L."/>
            <person name="Smith M.E."/>
            <person name="James T.Y."/>
            <person name="Grigoriev I.V."/>
        </authorList>
    </citation>
    <scope>NUCLEOTIDE SEQUENCE [LARGE SCALE GENOMIC DNA]</scope>
    <source>
        <strain evidence="7">RSA 468</strain>
    </source>
</reference>
<proteinExistence type="inferred from homology"/>
<dbReference type="Pfam" id="PF00883">
    <property type="entry name" value="Peptidase_M17"/>
    <property type="match status" value="1"/>
</dbReference>
<keyword evidence="7" id="KW-1185">Reference proteome</keyword>
<evidence type="ECO:0000313" key="7">
    <source>
        <dbReference type="Proteomes" id="UP000268162"/>
    </source>
</evidence>
<dbReference type="PANTHER" id="PTHR11963:SF48">
    <property type="entry name" value="DIPEPTIDASE B, ISOFORM A"/>
    <property type="match status" value="1"/>
</dbReference>
<dbReference type="AlphaFoldDB" id="A0A4P9ZW00"/>
<gene>
    <name evidence="6" type="ORF">BJ085DRAFT_1803</name>
</gene>
<keyword evidence="4" id="KW-0378">Hydrolase</keyword>
<keyword evidence="2" id="KW-0031">Aminopeptidase</keyword>
<evidence type="ECO:0000256" key="4">
    <source>
        <dbReference type="ARBA" id="ARBA00022801"/>
    </source>
</evidence>
<evidence type="ECO:0000256" key="1">
    <source>
        <dbReference type="ARBA" id="ARBA00009528"/>
    </source>
</evidence>
<dbReference type="SUPFAM" id="SSF53187">
    <property type="entry name" value="Zn-dependent exopeptidases"/>
    <property type="match status" value="1"/>
</dbReference>
<comment type="similarity">
    <text evidence="1">Belongs to the peptidase M17 family.</text>
</comment>
<evidence type="ECO:0000313" key="6">
    <source>
        <dbReference type="EMBL" id="RKP37032.1"/>
    </source>
</evidence>
<feature type="non-terminal residue" evidence="6">
    <location>
        <position position="495"/>
    </location>
</feature>
<evidence type="ECO:0000256" key="2">
    <source>
        <dbReference type="ARBA" id="ARBA00022438"/>
    </source>
</evidence>
<protein>
    <recommendedName>
        <fullName evidence="5">Cytosol aminopeptidase domain-containing protein</fullName>
    </recommendedName>
</protein>
<dbReference type="InterPro" id="IPR011356">
    <property type="entry name" value="Leucine_aapep/pepB"/>
</dbReference>
<sequence length="495" mass="53370">DPSATSQTTLVYSEQAPGSRLILSPTGSLNDDTDDVRKLTAACRSAAARAHQAGARRLVYYFADPPSRLPGYEKWLEVSLLGVLAESYVTLVVRRHQVIKSQQLGDRFDEIAFYAEGSTFQSDQESLVRNVQAIDAGRRVHLDMGYGDPEQMTPLNCASYIQEAFAGIPNVKIHVQTDTDTIKQEYPLLHAVTRASLAVPRHHPCIVTIEYSPVDPTGITDHIYLVGKGVTYDTGGIDVKANGAMRGMSRDKLGATSVAGVMRTIAELAPSHLKVTAELAFVRNSIGADGYLSDEVIYSRAGVRVLIGNTDAEGRLIMTDLLAQCREKVVARRAIEKDQPSTTPLRYQLYTVATLTGHVIRAYGHYGAFLSNGPAISAGVPERLFDAGARWGDPYEISRLRPEDFATIAPGSDREDVCQTDHKASSATARGHMYPAAYLIVAAGLRGHGNTAPPAEQIPYTHIDIAGSAEEAGSKGFSLSSLTGNPVPSLAATFL</sequence>
<dbReference type="InterPro" id="IPR000819">
    <property type="entry name" value="Peptidase_M17_C"/>
</dbReference>
<dbReference type="GO" id="GO:0005737">
    <property type="term" value="C:cytoplasm"/>
    <property type="evidence" value="ECO:0007669"/>
    <property type="project" value="InterPro"/>
</dbReference>
<dbReference type="STRING" id="215637.A0A4P9ZW00"/>
<dbReference type="PROSITE" id="PS00631">
    <property type="entry name" value="CYTOSOL_AP"/>
    <property type="match status" value="1"/>
</dbReference>
<feature type="domain" description="Cytosol aminopeptidase" evidence="5">
    <location>
        <begin position="309"/>
        <end position="316"/>
    </location>
</feature>
<dbReference type="Proteomes" id="UP000268162">
    <property type="component" value="Unassembled WGS sequence"/>
</dbReference>
<dbReference type="PRINTS" id="PR00481">
    <property type="entry name" value="LAMNOPPTDASE"/>
</dbReference>
<dbReference type="PANTHER" id="PTHR11963">
    <property type="entry name" value="LEUCINE AMINOPEPTIDASE-RELATED"/>
    <property type="match status" value="1"/>
</dbReference>
<organism evidence="6 7">
    <name type="scientific">Dimargaris cristalligena</name>
    <dbReference type="NCBI Taxonomy" id="215637"/>
    <lineage>
        <taxon>Eukaryota</taxon>
        <taxon>Fungi</taxon>
        <taxon>Fungi incertae sedis</taxon>
        <taxon>Zoopagomycota</taxon>
        <taxon>Kickxellomycotina</taxon>
        <taxon>Dimargaritomycetes</taxon>
        <taxon>Dimargaritales</taxon>
        <taxon>Dimargaritaceae</taxon>
        <taxon>Dimargaris</taxon>
    </lineage>
</organism>
<dbReference type="EMBL" id="ML002553">
    <property type="protein sequence ID" value="RKP37032.1"/>
    <property type="molecule type" value="Genomic_DNA"/>
</dbReference>
<keyword evidence="3" id="KW-0645">Protease</keyword>